<gene>
    <name evidence="4" type="ORF">CURHAP_LOCUS18613</name>
</gene>
<evidence type="ECO:0000256" key="1">
    <source>
        <dbReference type="ARBA" id="ARBA00022737"/>
    </source>
</evidence>
<keyword evidence="2" id="KW-0413">Isomerase</keyword>
<evidence type="ECO:0000313" key="5">
    <source>
        <dbReference type="Proteomes" id="UP000507222"/>
    </source>
</evidence>
<dbReference type="Gene3D" id="1.50.10.20">
    <property type="match status" value="2"/>
</dbReference>
<reference evidence="4 5" key="1">
    <citation type="submission" date="2020-05" db="EMBL/GenBank/DDBJ databases">
        <authorList>
            <person name="Campoy J."/>
            <person name="Schneeberger K."/>
            <person name="Spophaly S."/>
        </authorList>
    </citation>
    <scope>NUCLEOTIDE SEQUENCE [LARGE SCALE GENOMIC DNA]</scope>
    <source>
        <strain evidence="4">PruArmRojPasFocal</strain>
    </source>
</reference>
<accession>A0A6J5U9N6</accession>
<dbReference type="AlphaFoldDB" id="A0A6J5U9N6"/>
<keyword evidence="1" id="KW-0677">Repeat</keyword>
<sequence length="138" mass="15518">MLPPQLVGEQLEPERLYDAVNVILSLQSPNGGVSAWDPTGAPKWVEWLNPVEFLENLTIEYEYGNWGICFIYGTWFAIRGLEAAGKTYNNCEAIRRGVEFLLKTQRDDGGWGESYISCTNKSKLKLISGIGYTNLYTS</sequence>
<dbReference type="InterPro" id="IPR018333">
    <property type="entry name" value="Squalene_cyclase"/>
</dbReference>
<dbReference type="GO" id="GO:0016104">
    <property type="term" value="P:triterpenoid biosynthetic process"/>
    <property type="evidence" value="ECO:0007669"/>
    <property type="project" value="InterPro"/>
</dbReference>
<dbReference type="PANTHER" id="PTHR11764:SF58">
    <property type="entry name" value="BETA-AMYRIN SYNTHASE-RELATED"/>
    <property type="match status" value="1"/>
</dbReference>
<dbReference type="GO" id="GO:0042300">
    <property type="term" value="F:beta-amyrin synthase activity"/>
    <property type="evidence" value="ECO:0007669"/>
    <property type="project" value="UniProtKB-ARBA"/>
</dbReference>
<evidence type="ECO:0000259" key="3">
    <source>
        <dbReference type="Pfam" id="PF13243"/>
    </source>
</evidence>
<evidence type="ECO:0000313" key="4">
    <source>
        <dbReference type="EMBL" id="CAB4272094.1"/>
    </source>
</evidence>
<name>A0A6J5U9N6_PRUAR</name>
<organism evidence="4 5">
    <name type="scientific">Prunus armeniaca</name>
    <name type="common">Apricot</name>
    <name type="synonym">Armeniaca vulgaris</name>
    <dbReference type="NCBI Taxonomy" id="36596"/>
    <lineage>
        <taxon>Eukaryota</taxon>
        <taxon>Viridiplantae</taxon>
        <taxon>Streptophyta</taxon>
        <taxon>Embryophyta</taxon>
        <taxon>Tracheophyta</taxon>
        <taxon>Spermatophyta</taxon>
        <taxon>Magnoliopsida</taxon>
        <taxon>eudicotyledons</taxon>
        <taxon>Gunneridae</taxon>
        <taxon>Pentapetalae</taxon>
        <taxon>rosids</taxon>
        <taxon>fabids</taxon>
        <taxon>Rosales</taxon>
        <taxon>Rosaceae</taxon>
        <taxon>Amygdaloideae</taxon>
        <taxon>Amygdaleae</taxon>
        <taxon>Prunus</taxon>
    </lineage>
</organism>
<dbReference type="SUPFAM" id="SSF48239">
    <property type="entry name" value="Terpenoid cyclases/Protein prenyltransferases"/>
    <property type="match status" value="1"/>
</dbReference>
<dbReference type="GO" id="GO:0005811">
    <property type="term" value="C:lipid droplet"/>
    <property type="evidence" value="ECO:0007669"/>
    <property type="project" value="InterPro"/>
</dbReference>
<dbReference type="Proteomes" id="UP000507222">
    <property type="component" value="Unassembled WGS sequence"/>
</dbReference>
<proteinExistence type="predicted"/>
<dbReference type="Pfam" id="PF13243">
    <property type="entry name" value="SQHop_cyclase_C"/>
    <property type="match status" value="1"/>
</dbReference>
<protein>
    <recommendedName>
        <fullName evidence="3">Squalene cyclase C-terminal domain-containing protein</fullName>
    </recommendedName>
</protein>
<dbReference type="PANTHER" id="PTHR11764">
    <property type="entry name" value="TERPENE CYCLASE/MUTASE FAMILY MEMBER"/>
    <property type="match status" value="1"/>
</dbReference>
<dbReference type="InterPro" id="IPR032696">
    <property type="entry name" value="SQ_cyclase_C"/>
</dbReference>
<dbReference type="InterPro" id="IPR008930">
    <property type="entry name" value="Terpenoid_cyclase/PrenylTrfase"/>
</dbReference>
<evidence type="ECO:0000256" key="2">
    <source>
        <dbReference type="ARBA" id="ARBA00023235"/>
    </source>
</evidence>
<feature type="domain" description="Squalene cyclase C-terminal" evidence="3">
    <location>
        <begin position="63"/>
        <end position="122"/>
    </location>
</feature>
<dbReference type="EMBL" id="CAEKDK010000003">
    <property type="protein sequence ID" value="CAB4272094.1"/>
    <property type="molecule type" value="Genomic_DNA"/>
</dbReference>